<comment type="domain">
    <text evidence="8">Domain I is involved in oligomerization and binding regulators, domain II is flexibile and of varying length in different bacteria, domain III forms the AAA+ region, while domain IV binds dsDNA.</text>
</comment>
<dbReference type="InterPro" id="IPR013317">
    <property type="entry name" value="DnaA_dom"/>
</dbReference>
<dbReference type="GO" id="GO:0005737">
    <property type="term" value="C:cytoplasm"/>
    <property type="evidence" value="ECO:0007669"/>
    <property type="project" value="UniProtKB-SubCell"/>
</dbReference>
<feature type="domain" description="Chromosomal replication initiator DnaA C-terminal" evidence="13">
    <location>
        <begin position="378"/>
        <end position="447"/>
    </location>
</feature>
<keyword evidence="6 8" id="KW-0446">Lipid-binding</keyword>
<dbReference type="HAMAP" id="MF_00377">
    <property type="entry name" value="DnaA_bact"/>
    <property type="match status" value="1"/>
</dbReference>
<dbReference type="InterPro" id="IPR013159">
    <property type="entry name" value="DnaA_C"/>
</dbReference>
<dbReference type="InterPro" id="IPR010921">
    <property type="entry name" value="Trp_repressor/repl_initiator"/>
</dbReference>
<dbReference type="InterPro" id="IPR027417">
    <property type="entry name" value="P-loop_NTPase"/>
</dbReference>
<dbReference type="Pfam" id="PF00308">
    <property type="entry name" value="Bac_DnaA"/>
    <property type="match status" value="1"/>
</dbReference>
<comment type="function">
    <text evidence="8 10">Plays an essential role in the initiation and regulation of chromosomal replication. ATP-DnaA binds to the origin of replication (oriC) to initiate formation of the DNA replication initiation complex once per cell cycle. Binds the DnaA box (a 9 base pair repeat at the origin) and separates the double-stranded (ds)DNA. Forms a right-handed helical filament on oriC DNA; dsDNA binds to the exterior of the filament while single-stranded (ss)DNA is stabiized in the filament's interior. The ATP-DnaA-oriC complex binds and stabilizes one strand of the AT-rich DNA unwinding element (DUE), permitting loading of DNA polymerase. After initiation quickly degrades to an ADP-DnaA complex that is not apt for DNA replication. Binds acidic phospholipids.</text>
</comment>
<evidence type="ECO:0000256" key="2">
    <source>
        <dbReference type="ARBA" id="ARBA00022490"/>
    </source>
</evidence>
<dbReference type="InterPro" id="IPR038454">
    <property type="entry name" value="DnaA_N_sf"/>
</dbReference>
<evidence type="ECO:0000259" key="13">
    <source>
        <dbReference type="SMART" id="SM00760"/>
    </source>
</evidence>
<comment type="caution">
    <text evidence="14">The sequence shown here is derived from an EMBL/GenBank/DDBJ whole genome shotgun (WGS) entry which is preliminary data.</text>
</comment>
<keyword evidence="5 8" id="KW-0067">ATP-binding</keyword>
<feature type="binding site" evidence="8">
    <location>
        <position position="181"/>
    </location>
    <ligand>
        <name>ATP</name>
        <dbReference type="ChEBI" id="CHEBI:30616"/>
    </ligand>
</feature>
<accession>A0A9D2ZUB4</accession>
<evidence type="ECO:0000256" key="8">
    <source>
        <dbReference type="HAMAP-Rule" id="MF_00377"/>
    </source>
</evidence>
<reference evidence="14" key="1">
    <citation type="journal article" date="2021" name="PeerJ">
        <title>Extensive microbial diversity within the chicken gut microbiome revealed by metagenomics and culture.</title>
        <authorList>
            <person name="Gilroy R."/>
            <person name="Ravi A."/>
            <person name="Getino M."/>
            <person name="Pursley I."/>
            <person name="Horton D.L."/>
            <person name="Alikhan N.F."/>
            <person name="Baker D."/>
            <person name="Gharbi K."/>
            <person name="Hall N."/>
            <person name="Watson M."/>
            <person name="Adriaenssens E.M."/>
            <person name="Foster-Nyarko E."/>
            <person name="Jarju S."/>
            <person name="Secka A."/>
            <person name="Antonio M."/>
            <person name="Oren A."/>
            <person name="Chaudhuri R.R."/>
            <person name="La Ragione R."/>
            <person name="Hildebrand F."/>
            <person name="Pallen M.J."/>
        </authorList>
    </citation>
    <scope>NUCLEOTIDE SEQUENCE</scope>
    <source>
        <strain evidence="14">MalCec1-1739</strain>
    </source>
</reference>
<dbReference type="Gene3D" id="1.10.8.60">
    <property type="match status" value="1"/>
</dbReference>
<dbReference type="GO" id="GO:0003688">
    <property type="term" value="F:DNA replication origin binding"/>
    <property type="evidence" value="ECO:0007669"/>
    <property type="project" value="UniProtKB-UniRule"/>
</dbReference>
<organism evidence="14 15">
    <name type="scientific">Candidatus Avibacteroides avistercoris</name>
    <dbReference type="NCBI Taxonomy" id="2840690"/>
    <lineage>
        <taxon>Bacteria</taxon>
        <taxon>Pseudomonadati</taxon>
        <taxon>Bacteroidota</taxon>
        <taxon>Bacteroidia</taxon>
        <taxon>Bacteroidales</taxon>
        <taxon>Bacteroidaceae</taxon>
        <taxon>Bacteroidaceae incertae sedis</taxon>
        <taxon>Candidatus Avibacteroides</taxon>
    </lineage>
</organism>
<evidence type="ECO:0000313" key="14">
    <source>
        <dbReference type="EMBL" id="HJD52254.1"/>
    </source>
</evidence>
<dbReference type="Gene3D" id="3.40.50.300">
    <property type="entry name" value="P-loop containing nucleotide triphosphate hydrolases"/>
    <property type="match status" value="1"/>
</dbReference>
<evidence type="ECO:0000313" key="15">
    <source>
        <dbReference type="Proteomes" id="UP000787625"/>
    </source>
</evidence>
<evidence type="ECO:0000256" key="9">
    <source>
        <dbReference type="NCBIfam" id="TIGR00362"/>
    </source>
</evidence>
<dbReference type="CDD" id="cd00009">
    <property type="entry name" value="AAA"/>
    <property type="match status" value="1"/>
</dbReference>
<dbReference type="GO" id="GO:0005524">
    <property type="term" value="F:ATP binding"/>
    <property type="evidence" value="ECO:0007669"/>
    <property type="project" value="UniProtKB-UniRule"/>
</dbReference>
<comment type="subunit">
    <text evidence="8">Oligomerizes as a right-handed, spiral filament on DNA at oriC.</text>
</comment>
<dbReference type="InterPro" id="IPR020591">
    <property type="entry name" value="Chromosome_initiator_DnaA-like"/>
</dbReference>
<dbReference type="GO" id="GO:0006275">
    <property type="term" value="P:regulation of DNA replication"/>
    <property type="evidence" value="ECO:0007669"/>
    <property type="project" value="UniProtKB-UniRule"/>
</dbReference>
<dbReference type="PROSITE" id="PS01008">
    <property type="entry name" value="DNAA"/>
    <property type="match status" value="1"/>
</dbReference>
<dbReference type="SMART" id="SM00382">
    <property type="entry name" value="AAA"/>
    <property type="match status" value="1"/>
</dbReference>
<evidence type="ECO:0000256" key="6">
    <source>
        <dbReference type="ARBA" id="ARBA00023121"/>
    </source>
</evidence>
<evidence type="ECO:0000256" key="10">
    <source>
        <dbReference type="RuleBase" id="RU000577"/>
    </source>
</evidence>
<dbReference type="EMBL" id="DWUP01000014">
    <property type="protein sequence ID" value="HJD52254.1"/>
    <property type="molecule type" value="Genomic_DNA"/>
</dbReference>
<dbReference type="InterPro" id="IPR024633">
    <property type="entry name" value="DnaA_N_dom"/>
</dbReference>
<feature type="region of interest" description="Domain IV, binds dsDNA" evidence="8">
    <location>
        <begin position="351"/>
        <end position="472"/>
    </location>
</feature>
<comment type="similarity">
    <text evidence="1 8 11">Belongs to the DnaA family.</text>
</comment>
<feature type="binding site" evidence="8">
    <location>
        <position position="178"/>
    </location>
    <ligand>
        <name>ATP</name>
        <dbReference type="ChEBI" id="CHEBI:30616"/>
    </ligand>
</feature>
<feature type="region of interest" description="Domain III, AAA+ region" evidence="8">
    <location>
        <begin position="134"/>
        <end position="350"/>
    </location>
</feature>
<keyword evidence="3 8" id="KW-0235">DNA replication</keyword>
<evidence type="ECO:0000256" key="11">
    <source>
        <dbReference type="RuleBase" id="RU004227"/>
    </source>
</evidence>
<dbReference type="PANTHER" id="PTHR30050:SF2">
    <property type="entry name" value="CHROMOSOMAL REPLICATION INITIATOR PROTEIN DNAA"/>
    <property type="match status" value="1"/>
</dbReference>
<feature type="region of interest" description="Domain I, interacts with DnaA modulators" evidence="8">
    <location>
        <begin position="1"/>
        <end position="116"/>
    </location>
</feature>
<dbReference type="CDD" id="cd06571">
    <property type="entry name" value="Bac_DnaA_C"/>
    <property type="match status" value="1"/>
</dbReference>
<dbReference type="Proteomes" id="UP000787625">
    <property type="component" value="Unassembled WGS sequence"/>
</dbReference>
<dbReference type="PRINTS" id="PR00051">
    <property type="entry name" value="DNAA"/>
</dbReference>
<reference evidence="14" key="2">
    <citation type="submission" date="2021-04" db="EMBL/GenBank/DDBJ databases">
        <authorList>
            <person name="Gilroy R."/>
        </authorList>
    </citation>
    <scope>NUCLEOTIDE SEQUENCE</scope>
    <source>
        <strain evidence="14">MalCec1-1739</strain>
    </source>
</reference>
<feature type="binding site" evidence="8">
    <location>
        <position position="182"/>
    </location>
    <ligand>
        <name>ATP</name>
        <dbReference type="ChEBI" id="CHEBI:30616"/>
    </ligand>
</feature>
<protein>
    <recommendedName>
        <fullName evidence="8 9">Chromosomal replication initiator protein DnaA</fullName>
    </recommendedName>
</protein>
<evidence type="ECO:0000256" key="5">
    <source>
        <dbReference type="ARBA" id="ARBA00022840"/>
    </source>
</evidence>
<evidence type="ECO:0000256" key="3">
    <source>
        <dbReference type="ARBA" id="ARBA00022705"/>
    </source>
</evidence>
<keyword evidence="4 8" id="KW-0547">Nucleotide-binding</keyword>
<feature type="domain" description="AAA+ ATPase" evidence="12">
    <location>
        <begin position="167"/>
        <end position="301"/>
    </location>
</feature>
<evidence type="ECO:0000259" key="12">
    <source>
        <dbReference type="SMART" id="SM00382"/>
    </source>
</evidence>
<gene>
    <name evidence="8 14" type="primary">dnaA</name>
    <name evidence="14" type="ORF">IAA93_00785</name>
</gene>
<keyword evidence="7 8" id="KW-0238">DNA-binding</keyword>
<dbReference type="InterPro" id="IPR001957">
    <property type="entry name" value="Chromosome_initiator_DnaA"/>
</dbReference>
<feature type="binding site" evidence="8">
    <location>
        <position position="180"/>
    </location>
    <ligand>
        <name>ATP</name>
        <dbReference type="ChEBI" id="CHEBI:30616"/>
    </ligand>
</feature>
<dbReference type="Pfam" id="PF08299">
    <property type="entry name" value="Bac_DnaA_C"/>
    <property type="match status" value="1"/>
</dbReference>
<dbReference type="GO" id="GO:0008289">
    <property type="term" value="F:lipid binding"/>
    <property type="evidence" value="ECO:0007669"/>
    <property type="project" value="UniProtKB-KW"/>
</dbReference>
<evidence type="ECO:0000256" key="1">
    <source>
        <dbReference type="ARBA" id="ARBA00006583"/>
    </source>
</evidence>
<dbReference type="SMART" id="SM00760">
    <property type="entry name" value="Bac_DnaA_C"/>
    <property type="match status" value="1"/>
</dbReference>
<dbReference type="InterPro" id="IPR003593">
    <property type="entry name" value="AAA+_ATPase"/>
</dbReference>
<dbReference type="SUPFAM" id="SSF52540">
    <property type="entry name" value="P-loop containing nucleoside triphosphate hydrolases"/>
    <property type="match status" value="1"/>
</dbReference>
<dbReference type="SUPFAM" id="SSF48295">
    <property type="entry name" value="TrpR-like"/>
    <property type="match status" value="1"/>
</dbReference>
<name>A0A9D2ZUB4_9BACT</name>
<dbReference type="FunFam" id="3.40.50.300:FF:000668">
    <property type="entry name" value="Chromosomal replication initiator protein DnaA"/>
    <property type="match status" value="1"/>
</dbReference>
<comment type="subcellular location">
    <subcellularLocation>
        <location evidence="8">Cytoplasm</location>
    </subcellularLocation>
</comment>
<dbReference type="NCBIfam" id="TIGR00362">
    <property type="entry name" value="DnaA"/>
    <property type="match status" value="1"/>
</dbReference>
<evidence type="ECO:0000256" key="7">
    <source>
        <dbReference type="ARBA" id="ARBA00023125"/>
    </source>
</evidence>
<dbReference type="GO" id="GO:0006270">
    <property type="term" value="P:DNA replication initiation"/>
    <property type="evidence" value="ECO:0007669"/>
    <property type="project" value="UniProtKB-UniRule"/>
</dbReference>
<dbReference type="InterPro" id="IPR018312">
    <property type="entry name" value="Chromosome_initiator_DnaA_CS"/>
</dbReference>
<evidence type="ECO:0000256" key="4">
    <source>
        <dbReference type="ARBA" id="ARBA00022741"/>
    </source>
</evidence>
<proteinExistence type="inferred from homology"/>
<sequence>MKMVVDNKAIDLKILWDKCLDFIKDNIPSDLYDAWFQSVVPDRCDETSFTLRVPSTGFYEFFDNKFSKLVISALSKVTGRRLNLKYICAVKGDDSALSFEAGVQSDFGKRTEIVNANRVPSPADIEVPQDIDPHLNPQLTFENFVEGKSNELCRAAGLSLAENARTPFNPLFIYGNSGVGKTHLANAIGAKIKELCPARKVLYISAHLFRVQFTDATISNKVNDFINFYQKLDVLIMDDVQEFANWEKTQNTFFHIFNHLLQAGKQIIMTCDKEPSEICGLEERLLTRFKSGLVAKIEKPNFELRRDILKNKIDRDGLGFSDDVIDYIAHNVDASVRELEGILVSLVARSILLNKTVDVDLASHLIKHNEAAVQKSLTIDVVVDTICKYFKLNREIIYAKTRKREYAQARQIAMYLSKKYLNIPLSRIGQQIAGRDHSTVIYSCHKVQDLMAVDKAFKADVESIEELLHKVK</sequence>
<dbReference type="Pfam" id="PF11638">
    <property type="entry name" value="DnaA_N"/>
    <property type="match status" value="1"/>
</dbReference>
<dbReference type="Gene3D" id="3.30.300.180">
    <property type="match status" value="1"/>
</dbReference>
<comment type="caution">
    <text evidence="8">Lacks conserved residue(s) required for the propagation of feature annotation.</text>
</comment>
<dbReference type="PANTHER" id="PTHR30050">
    <property type="entry name" value="CHROMOSOMAL REPLICATION INITIATOR PROTEIN DNAA"/>
    <property type="match status" value="1"/>
</dbReference>
<dbReference type="AlphaFoldDB" id="A0A9D2ZUB4"/>
<dbReference type="Gene3D" id="1.10.1750.10">
    <property type="match status" value="1"/>
</dbReference>
<keyword evidence="2 8" id="KW-0963">Cytoplasm</keyword>
<dbReference type="GO" id="GO:0005886">
    <property type="term" value="C:plasma membrane"/>
    <property type="evidence" value="ECO:0007669"/>
    <property type="project" value="TreeGrafter"/>
</dbReference>